<protein>
    <submittedName>
        <fullName evidence="1">Uncharacterized protein</fullName>
    </submittedName>
</protein>
<evidence type="ECO:0000313" key="1">
    <source>
        <dbReference type="EMBL" id="MBB4232524.1"/>
    </source>
</evidence>
<gene>
    <name evidence="1" type="ORF">GGD56_006421</name>
</gene>
<organism evidence="1 2">
    <name type="scientific">Rhizobium mongolense</name>
    <dbReference type="NCBI Taxonomy" id="57676"/>
    <lineage>
        <taxon>Bacteria</taxon>
        <taxon>Pseudomonadati</taxon>
        <taxon>Pseudomonadota</taxon>
        <taxon>Alphaproteobacteria</taxon>
        <taxon>Hyphomicrobiales</taxon>
        <taxon>Rhizobiaceae</taxon>
        <taxon>Rhizobium/Agrobacterium group</taxon>
        <taxon>Rhizobium</taxon>
    </lineage>
</organism>
<proteinExistence type="predicted"/>
<reference evidence="1 2" key="1">
    <citation type="submission" date="2020-08" db="EMBL/GenBank/DDBJ databases">
        <title>Genomic Encyclopedia of Type Strains, Phase IV (KMG-V): Genome sequencing to study the core and pangenomes of soil and plant-associated prokaryotes.</title>
        <authorList>
            <person name="Whitman W."/>
        </authorList>
    </citation>
    <scope>NUCLEOTIDE SEQUENCE [LARGE SCALE GENOMIC DNA]</scope>
    <source>
        <strain evidence="1 2">SEMIA 4087</strain>
    </source>
</reference>
<sequence>MTKRGILNQPKSRPIFVTKKTDIALDSTVIATQKLGALSQKANGS</sequence>
<name>A0ABR6IX73_9HYPH</name>
<dbReference type="Proteomes" id="UP000551353">
    <property type="component" value="Unassembled WGS sequence"/>
</dbReference>
<keyword evidence="2" id="KW-1185">Reference proteome</keyword>
<dbReference type="EMBL" id="JACIFX010000014">
    <property type="protein sequence ID" value="MBB4232524.1"/>
    <property type="molecule type" value="Genomic_DNA"/>
</dbReference>
<comment type="caution">
    <text evidence="1">The sequence shown here is derived from an EMBL/GenBank/DDBJ whole genome shotgun (WGS) entry which is preliminary data.</text>
</comment>
<accession>A0ABR6IX73</accession>
<evidence type="ECO:0000313" key="2">
    <source>
        <dbReference type="Proteomes" id="UP000551353"/>
    </source>
</evidence>
<dbReference type="RefSeq" id="WP_156890804.1">
    <property type="nucleotide sequence ID" value="NZ_JACIFX010000014.1"/>
</dbReference>